<dbReference type="Gene3D" id="1.25.40.10">
    <property type="entry name" value="Tetratricopeptide repeat domain"/>
    <property type="match status" value="2"/>
</dbReference>
<dbReference type="InterPro" id="IPR027417">
    <property type="entry name" value="P-loop_NTPase"/>
</dbReference>
<proteinExistence type="predicted"/>
<reference evidence="1 2" key="1">
    <citation type="submission" date="2011-05" db="EMBL/GenBank/DDBJ databases">
        <title>Whole genome sequence of Microlunatus phosphovorus NM-1.</title>
        <authorList>
            <person name="Hosoyama A."/>
            <person name="Sasaki K."/>
            <person name="Harada T."/>
            <person name="Igarashi R."/>
            <person name="Kawakoshi A."/>
            <person name="Sasagawa M."/>
            <person name="Fukada J."/>
            <person name="Nakamura S."/>
            <person name="Katano Y."/>
            <person name="Hanada S."/>
            <person name="Kamagata Y."/>
            <person name="Nakamura N."/>
            <person name="Yamazaki S."/>
            <person name="Fujita N."/>
        </authorList>
    </citation>
    <scope>NUCLEOTIDE SEQUENCE [LARGE SCALE GENOMIC DNA]</scope>
    <source>
        <strain evidence="2">ATCC 700054 / DSM 10555 / JCM 9379 / NBRC 101784 / NCIMB 13414 / VKM Ac-1990 / NM-1</strain>
    </source>
</reference>
<evidence type="ECO:0000313" key="2">
    <source>
        <dbReference type="Proteomes" id="UP000007947"/>
    </source>
</evidence>
<dbReference type="OrthoDB" id="4326794at2"/>
<dbReference type="InterPro" id="IPR011990">
    <property type="entry name" value="TPR-like_helical_dom_sf"/>
</dbReference>
<accession>F5XIF8</accession>
<dbReference type="KEGG" id="mph:MLP_51820"/>
<dbReference type="Proteomes" id="UP000007947">
    <property type="component" value="Chromosome"/>
</dbReference>
<gene>
    <name evidence="1" type="ordered locus">MLP_51820</name>
</gene>
<dbReference type="Gene3D" id="3.40.50.300">
    <property type="entry name" value="P-loop containing nucleotide triphosphate hydrolases"/>
    <property type="match status" value="1"/>
</dbReference>
<keyword evidence="2" id="KW-1185">Reference proteome</keyword>
<dbReference type="STRING" id="1032480.MLP_51820"/>
<dbReference type="EMBL" id="AP012204">
    <property type="protein sequence ID" value="BAK38196.1"/>
    <property type="molecule type" value="Genomic_DNA"/>
</dbReference>
<evidence type="ECO:0000313" key="1">
    <source>
        <dbReference type="EMBL" id="BAK38196.1"/>
    </source>
</evidence>
<organism evidence="1 2">
    <name type="scientific">Microlunatus phosphovorus (strain ATCC 700054 / DSM 10555 / JCM 9379 / NBRC 101784 / NCIMB 13414 / VKM Ac-1990 / NM-1)</name>
    <dbReference type="NCBI Taxonomy" id="1032480"/>
    <lineage>
        <taxon>Bacteria</taxon>
        <taxon>Bacillati</taxon>
        <taxon>Actinomycetota</taxon>
        <taxon>Actinomycetes</taxon>
        <taxon>Propionibacteriales</taxon>
        <taxon>Propionibacteriaceae</taxon>
        <taxon>Microlunatus</taxon>
    </lineage>
</organism>
<dbReference type="SUPFAM" id="SSF52540">
    <property type="entry name" value="P-loop containing nucleoside triphosphate hydrolases"/>
    <property type="match status" value="1"/>
</dbReference>
<dbReference type="RefSeq" id="WP_013866010.1">
    <property type="nucleotide sequence ID" value="NC_015635.1"/>
</dbReference>
<dbReference type="AlphaFoldDB" id="F5XIF8"/>
<dbReference type="eggNOG" id="COG0457">
    <property type="taxonomic scope" value="Bacteria"/>
</dbReference>
<sequence length="954" mass="104805">MPSQPTAVSARIDLLVEICQATEVLDQLKKRPMFRPPGETVKGVFVPNNRLLAFVMLMGAAGIRADDEPAVAALEESCRRAGKGSAPLANRGKRVGAALRRDGGDLPAAPLGANYLRELADGLALSDRQRSRLSMLNERLAKEPANEPIRADEVAAEVRSRRVDNHSLRSARNLADDPPLARTTVDRRRLREQCQAELADGGRNRRRPLVLCGPSGAGKTSLVMRLIDQDLGERENEQGIWIHATSREAILDGFARAGRRVQGSRRGALPLGRHNPLSSSDPLVVANTVCEIIATSSRPWYVVLDDLTDPDHLRGLKLPTGTGGRTYVTSRLEGLDSRLTAEYAIVRVGPFTPEEAKLFLQLRLAPSVESALIPYDALDAGDDLAAQLHYLPFSLDTAATTILRESITCREYCRRLDGRVDIDGVPANERIAAANWMEGLARTIYRPPAGLEARMVLLVALCGPTVPVKLFMDDPALSYLGHGEPMTADDARRCAVRLSTRGLLWFSYSQQADPAPYLAQGTVRIHDIAKRVVLATYADQIPEAASVAARALRRLWGGAEPNPGRNALLRTCAQALERNSPETIWRDAAAKNHVTEFIIRSLESLGQSGQYALAAEHYAALAAEAERRFGATHLATLELRGRAAVWHGRAGDIATAIQLLEDVVHDYEQHPQRNLRLFRVFRQDLASNYGWAGDAERAITDLEVVISEWAAEAGSEEETLRGRYVRALWIGRAGDPRAAFEELERLLPRRREFMSDNRLGILRTRLQLEIWRARTGLSENRPDLRELAIENLSSLVADWVRVAGREHPDTLRARRHLAVLRTRTGDAAALADLAELQSASLTLFGPSSPDTLRCTEEFALAHGRLGDWEAARTMLASLVDSASETTPAPDRLRIRYDHACALAQLGSTREAVAELRTILDQQRAVLRPATHLDIQDTEAALHELTGTASSAGNS</sequence>
<protein>
    <submittedName>
        <fullName evidence="1">Uncharacterized protein</fullName>
    </submittedName>
</protein>
<dbReference type="HOGENOM" id="CLU_309000_0_0_11"/>
<name>F5XIF8_MICPN</name>
<dbReference type="SUPFAM" id="SSF48452">
    <property type="entry name" value="TPR-like"/>
    <property type="match status" value="1"/>
</dbReference>